<accession>A0A699XIB7</accession>
<organism evidence="2">
    <name type="scientific">Tanacetum cinerariifolium</name>
    <name type="common">Dalmatian daisy</name>
    <name type="synonym">Chrysanthemum cinerariifolium</name>
    <dbReference type="NCBI Taxonomy" id="118510"/>
    <lineage>
        <taxon>Eukaryota</taxon>
        <taxon>Viridiplantae</taxon>
        <taxon>Streptophyta</taxon>
        <taxon>Embryophyta</taxon>
        <taxon>Tracheophyta</taxon>
        <taxon>Spermatophyta</taxon>
        <taxon>Magnoliopsida</taxon>
        <taxon>eudicotyledons</taxon>
        <taxon>Gunneridae</taxon>
        <taxon>Pentapetalae</taxon>
        <taxon>asterids</taxon>
        <taxon>campanulids</taxon>
        <taxon>Asterales</taxon>
        <taxon>Asteraceae</taxon>
        <taxon>Asteroideae</taxon>
        <taxon>Anthemideae</taxon>
        <taxon>Anthemidinae</taxon>
        <taxon>Tanacetum</taxon>
    </lineage>
</organism>
<name>A0A699XIB7_TANCI</name>
<evidence type="ECO:0000313" key="2">
    <source>
        <dbReference type="EMBL" id="GFD59397.1"/>
    </source>
</evidence>
<dbReference type="EMBL" id="BKCJ011864475">
    <property type="protein sequence ID" value="GFD59397.1"/>
    <property type="molecule type" value="Genomic_DNA"/>
</dbReference>
<dbReference type="AlphaFoldDB" id="A0A699XIB7"/>
<feature type="region of interest" description="Disordered" evidence="1">
    <location>
        <begin position="1"/>
        <end position="45"/>
    </location>
</feature>
<proteinExistence type="predicted"/>
<feature type="non-terminal residue" evidence="2">
    <location>
        <position position="83"/>
    </location>
</feature>
<gene>
    <name evidence="2" type="ORF">Tci_931366</name>
</gene>
<sequence length="83" mass="8283">AAGARQPASGPVPEAVARHSSVHGLPDHSDCGPQRPGERQDTRTDGAVVGARNISADWSGVGVLGAVALEDGESPQCVGGGSW</sequence>
<feature type="non-terminal residue" evidence="2">
    <location>
        <position position="1"/>
    </location>
</feature>
<comment type="caution">
    <text evidence="2">The sequence shown here is derived from an EMBL/GenBank/DDBJ whole genome shotgun (WGS) entry which is preliminary data.</text>
</comment>
<evidence type="ECO:0000256" key="1">
    <source>
        <dbReference type="SAM" id="MobiDB-lite"/>
    </source>
</evidence>
<feature type="compositionally biased region" description="Basic and acidic residues" evidence="1">
    <location>
        <begin position="25"/>
        <end position="44"/>
    </location>
</feature>
<protein>
    <submittedName>
        <fullName evidence="2">Uncharacterized protein</fullName>
    </submittedName>
</protein>
<reference evidence="2" key="1">
    <citation type="journal article" date="2019" name="Sci. Rep.">
        <title>Draft genome of Tanacetum cinerariifolium, the natural source of mosquito coil.</title>
        <authorList>
            <person name="Yamashiro T."/>
            <person name="Shiraishi A."/>
            <person name="Satake H."/>
            <person name="Nakayama K."/>
        </authorList>
    </citation>
    <scope>NUCLEOTIDE SEQUENCE</scope>
</reference>